<gene>
    <name evidence="3" type="primary">LOC103610550</name>
</gene>
<accession>A0ABM0SJ81</accession>
<dbReference type="GeneID" id="103610550"/>
<feature type="coiled-coil region" evidence="1">
    <location>
        <begin position="37"/>
        <end position="64"/>
    </location>
</feature>
<keyword evidence="1" id="KW-0175">Coiled coil</keyword>
<reference evidence="3" key="1">
    <citation type="submission" date="2025-08" db="UniProtKB">
        <authorList>
            <consortium name="RefSeq"/>
        </authorList>
    </citation>
    <scope>IDENTIFICATION</scope>
</reference>
<protein>
    <submittedName>
        <fullName evidence="3">Coiled-coil domain-containing protein 73-like</fullName>
    </submittedName>
</protein>
<evidence type="ECO:0000313" key="2">
    <source>
        <dbReference type="Proteomes" id="UP000694923"/>
    </source>
</evidence>
<dbReference type="PANTHER" id="PTHR28660:SF1">
    <property type="entry name" value="COILED-COIL DOMAIN-CONTAINING PROTEIN 73"/>
    <property type="match status" value="1"/>
</dbReference>
<dbReference type="RefSeq" id="XP_008592922.1">
    <property type="nucleotide sequence ID" value="XM_008594700.1"/>
</dbReference>
<sequence>QFIKDFQLNHLTGTQWLMSQEAETQYEEQIGKIIVETQELKWQKETLQNQKEALAKQHKETMAVFKKQLQMKMCALEEEKGKHQLTIEIKEKEIEGLKETLKALQ</sequence>
<feature type="non-terminal residue" evidence="3">
    <location>
        <position position="105"/>
    </location>
</feature>
<dbReference type="InterPro" id="IPR031650">
    <property type="entry name" value="CCDC73"/>
</dbReference>
<dbReference type="Proteomes" id="UP000694923">
    <property type="component" value="Unplaced"/>
</dbReference>
<dbReference type="Pfam" id="PF15818">
    <property type="entry name" value="CCDC73"/>
    <property type="match status" value="1"/>
</dbReference>
<organism evidence="2 3">
    <name type="scientific">Galeopterus variegatus</name>
    <name type="common">Malayan flying lemur</name>
    <name type="synonym">Cynocephalus variegatus</name>
    <dbReference type="NCBI Taxonomy" id="482537"/>
    <lineage>
        <taxon>Eukaryota</taxon>
        <taxon>Metazoa</taxon>
        <taxon>Chordata</taxon>
        <taxon>Craniata</taxon>
        <taxon>Vertebrata</taxon>
        <taxon>Euteleostomi</taxon>
        <taxon>Mammalia</taxon>
        <taxon>Eutheria</taxon>
        <taxon>Euarchontoglires</taxon>
        <taxon>Dermoptera</taxon>
        <taxon>Cynocephalidae</taxon>
        <taxon>Galeopterus</taxon>
    </lineage>
</organism>
<feature type="non-terminal residue" evidence="3">
    <location>
        <position position="1"/>
    </location>
</feature>
<keyword evidence="2" id="KW-1185">Reference proteome</keyword>
<evidence type="ECO:0000313" key="3">
    <source>
        <dbReference type="RefSeq" id="XP_008592922.1"/>
    </source>
</evidence>
<dbReference type="PANTHER" id="PTHR28660">
    <property type="entry name" value="COILED-COIL DOMAIN-CONTAINING PROTEIN 73"/>
    <property type="match status" value="1"/>
</dbReference>
<name>A0ABM0SJ81_GALVR</name>
<evidence type="ECO:0000256" key="1">
    <source>
        <dbReference type="SAM" id="Coils"/>
    </source>
</evidence>
<proteinExistence type="predicted"/>